<protein>
    <recommendedName>
        <fullName evidence="2">Thiaminase-2/PQQC domain-containing protein</fullName>
    </recommendedName>
</protein>
<dbReference type="InterPro" id="IPR004305">
    <property type="entry name" value="Thiaminase-2/PQQC"/>
</dbReference>
<reference evidence="3 4" key="1">
    <citation type="submission" date="2024-03" db="EMBL/GenBank/DDBJ databases">
        <title>Aureococcus anophagefferens CCMP1851 and Kratosvirus quantuckense: Draft genome of a second virus-susceptible host strain in the model system.</title>
        <authorList>
            <person name="Chase E."/>
            <person name="Truchon A.R."/>
            <person name="Schepens W."/>
            <person name="Wilhelm S.W."/>
        </authorList>
    </citation>
    <scope>NUCLEOTIDE SEQUENCE [LARGE SCALE GENOMIC DNA]</scope>
    <source>
        <strain evidence="3 4">CCMP1851</strain>
    </source>
</reference>
<dbReference type="SUPFAM" id="SSF48613">
    <property type="entry name" value="Heme oxygenase-like"/>
    <property type="match status" value="1"/>
</dbReference>
<feature type="chain" id="PRO_5046576242" description="Thiaminase-2/PQQC domain-containing protein" evidence="1">
    <location>
        <begin position="16"/>
        <end position="273"/>
    </location>
</feature>
<comment type="caution">
    <text evidence="3">The sequence shown here is derived from an EMBL/GenBank/DDBJ whole genome shotgun (WGS) entry which is preliminary data.</text>
</comment>
<feature type="domain" description="Thiaminase-2/PQQC" evidence="2">
    <location>
        <begin position="39"/>
        <end position="190"/>
    </location>
</feature>
<accession>A0ABR1GBZ9</accession>
<gene>
    <name evidence="3" type="ORF">SO694_000011352</name>
</gene>
<sequence length="273" mass="28193">MKLALLLSSITAAAAKDLEAAKACLETLRTSEFNVATEKALASHPFVAAAEAGTLDFAALKRFAGEQRLIQPSDAVSFARLAGFDDWTPSPGGLTDCHKNEAPVGEGLFATLLAGEMAAAPLLNRLSIGVGLDLDPHGLDDDGEPFVPSPGAQAYGAYWALLSRDGKRAAAAAAAAVNFPAWGEACRRVRAGVLKSGAKADFAAHGVDVVDALQFLAFFATPLPDLDDMAAEVIAAEFAKGGAGANCDALADPVRMLQAYELGFWDAVFGGAN</sequence>
<keyword evidence="4" id="KW-1185">Reference proteome</keyword>
<dbReference type="EMBL" id="JBBJCI010000035">
    <property type="protein sequence ID" value="KAK7253614.1"/>
    <property type="molecule type" value="Genomic_DNA"/>
</dbReference>
<keyword evidence="1" id="KW-0732">Signal</keyword>
<feature type="signal peptide" evidence="1">
    <location>
        <begin position="1"/>
        <end position="15"/>
    </location>
</feature>
<dbReference type="Proteomes" id="UP001363151">
    <property type="component" value="Unassembled WGS sequence"/>
</dbReference>
<evidence type="ECO:0000256" key="1">
    <source>
        <dbReference type="SAM" id="SignalP"/>
    </source>
</evidence>
<dbReference type="InterPro" id="IPR016084">
    <property type="entry name" value="Haem_Oase-like_multi-hlx"/>
</dbReference>
<dbReference type="Pfam" id="PF03070">
    <property type="entry name" value="TENA_THI-4"/>
    <property type="match status" value="1"/>
</dbReference>
<proteinExistence type="predicted"/>
<evidence type="ECO:0000313" key="3">
    <source>
        <dbReference type="EMBL" id="KAK7253614.1"/>
    </source>
</evidence>
<organism evidence="3 4">
    <name type="scientific">Aureococcus anophagefferens</name>
    <name type="common">Harmful bloom alga</name>
    <dbReference type="NCBI Taxonomy" id="44056"/>
    <lineage>
        <taxon>Eukaryota</taxon>
        <taxon>Sar</taxon>
        <taxon>Stramenopiles</taxon>
        <taxon>Ochrophyta</taxon>
        <taxon>Pelagophyceae</taxon>
        <taxon>Pelagomonadales</taxon>
        <taxon>Pelagomonadaceae</taxon>
        <taxon>Aureococcus</taxon>
    </lineage>
</organism>
<name>A0ABR1GBZ9_AURAN</name>
<evidence type="ECO:0000259" key="2">
    <source>
        <dbReference type="Pfam" id="PF03070"/>
    </source>
</evidence>
<evidence type="ECO:0000313" key="4">
    <source>
        <dbReference type="Proteomes" id="UP001363151"/>
    </source>
</evidence>
<dbReference type="Gene3D" id="1.20.910.10">
    <property type="entry name" value="Heme oxygenase-like"/>
    <property type="match status" value="1"/>
</dbReference>